<keyword evidence="3" id="KW-1185">Reference proteome</keyword>
<accession>A0A409WNN8</accession>
<name>A0A409WNN8_9AGAR</name>
<dbReference type="OrthoDB" id="3106680at2759"/>
<gene>
    <name evidence="2" type="ORF">CVT24_006537</name>
</gene>
<organism evidence="2 3">
    <name type="scientific">Panaeolus cyanescens</name>
    <dbReference type="NCBI Taxonomy" id="181874"/>
    <lineage>
        <taxon>Eukaryota</taxon>
        <taxon>Fungi</taxon>
        <taxon>Dikarya</taxon>
        <taxon>Basidiomycota</taxon>
        <taxon>Agaricomycotina</taxon>
        <taxon>Agaricomycetes</taxon>
        <taxon>Agaricomycetidae</taxon>
        <taxon>Agaricales</taxon>
        <taxon>Agaricineae</taxon>
        <taxon>Galeropsidaceae</taxon>
        <taxon>Panaeolus</taxon>
    </lineage>
</organism>
<dbReference type="InParanoid" id="A0A409WNN8"/>
<reference evidence="2 3" key="1">
    <citation type="journal article" date="2018" name="Evol. Lett.">
        <title>Horizontal gene cluster transfer increased hallucinogenic mushroom diversity.</title>
        <authorList>
            <person name="Reynolds H.T."/>
            <person name="Vijayakumar V."/>
            <person name="Gluck-Thaler E."/>
            <person name="Korotkin H.B."/>
            <person name="Matheny P.B."/>
            <person name="Slot J.C."/>
        </authorList>
    </citation>
    <scope>NUCLEOTIDE SEQUENCE [LARGE SCALE GENOMIC DNA]</scope>
    <source>
        <strain evidence="2 3">2629</strain>
    </source>
</reference>
<dbReference type="EMBL" id="NHTK01005381">
    <property type="protein sequence ID" value="PPQ80114.1"/>
    <property type="molecule type" value="Genomic_DNA"/>
</dbReference>
<protein>
    <recommendedName>
        <fullName evidence="1">G domain-containing protein</fullName>
    </recommendedName>
</protein>
<proteinExistence type="predicted"/>
<feature type="domain" description="G" evidence="1">
    <location>
        <begin position="83"/>
        <end position="161"/>
    </location>
</feature>
<dbReference type="Pfam" id="PF01926">
    <property type="entry name" value="MMR_HSR1"/>
    <property type="match status" value="1"/>
</dbReference>
<dbReference type="Gene3D" id="3.40.50.300">
    <property type="entry name" value="P-loop containing nucleotide triphosphate hydrolases"/>
    <property type="match status" value="1"/>
</dbReference>
<dbReference type="AlphaFoldDB" id="A0A409WNN8"/>
<dbReference type="InterPro" id="IPR006073">
    <property type="entry name" value="GTP-bd"/>
</dbReference>
<dbReference type="InterPro" id="IPR027417">
    <property type="entry name" value="P-loop_NTPase"/>
</dbReference>
<dbReference type="Proteomes" id="UP000284842">
    <property type="component" value="Unassembled WGS sequence"/>
</dbReference>
<dbReference type="SUPFAM" id="SSF52540">
    <property type="entry name" value="P-loop containing nucleoside triphosphate hydrolases"/>
    <property type="match status" value="1"/>
</dbReference>
<comment type="caution">
    <text evidence="2">The sequence shown here is derived from an EMBL/GenBank/DDBJ whole genome shotgun (WGS) entry which is preliminary data.</text>
</comment>
<evidence type="ECO:0000259" key="1">
    <source>
        <dbReference type="Pfam" id="PF01926"/>
    </source>
</evidence>
<evidence type="ECO:0000313" key="2">
    <source>
        <dbReference type="EMBL" id="PPQ80114.1"/>
    </source>
</evidence>
<dbReference type="GO" id="GO:0005525">
    <property type="term" value="F:GTP binding"/>
    <property type="evidence" value="ECO:0007669"/>
    <property type="project" value="InterPro"/>
</dbReference>
<sequence>MCYFTASAPEVTPTSHPQIADAGWVGRADNDPWDIEGMLSFLPAPLIVSPIRYTTYFTAMPFVQTGEVSVERYSGHTLRNSFRIALLGGTGSGKSSFIEALAGSSQKLGISGGTLESVTQEVQAYKVINLEFDWNDGENWPLYLVDTPGLLDSKMSDAEVITKIRNWMETNSAYLASAFFFWRITDTRIPGSGQRLMNLIKSLGIRSEPRDWAIVTTMWDTIVREEAKTRAEDNFERIRDDIWKSVIEKGGKICKFQNSQPSAIDLIITTDLVGHGNHRADTMGNNPLTQRLIVAELLDRIENERKHRHTLQDNRIDFIRSNWSRDLDAIYLQELRDADQQLIRHIKLLVSFRDLPSQFASVHTNSMVYRHLLETATGSQKVVHAIEKALDKLGSTSSTRKHRGALKKALRDAKGDCMQAYKDLQNFGPPPPGFDAFIPDVTLTISERMLNLSANTGHFIRRIIKH</sequence>
<evidence type="ECO:0000313" key="3">
    <source>
        <dbReference type="Proteomes" id="UP000284842"/>
    </source>
</evidence>